<dbReference type="InterPro" id="IPR003779">
    <property type="entry name" value="CMD-like"/>
</dbReference>
<organism evidence="2 3">
    <name type="scientific">Pseudomonas shahriarae</name>
    <dbReference type="NCBI Taxonomy" id="2745512"/>
    <lineage>
        <taxon>Bacteria</taxon>
        <taxon>Pseudomonadati</taxon>
        <taxon>Pseudomonadota</taxon>
        <taxon>Gammaproteobacteria</taxon>
        <taxon>Pseudomonadales</taxon>
        <taxon>Pseudomonadaceae</taxon>
        <taxon>Pseudomonas</taxon>
    </lineage>
</organism>
<dbReference type="Pfam" id="PF02627">
    <property type="entry name" value="CMD"/>
    <property type="match status" value="1"/>
</dbReference>
<reference evidence="2 3" key="1">
    <citation type="submission" date="2022-05" db="EMBL/GenBank/DDBJ databases">
        <title>Novel Pseudomonas spp. Isolated from a Rainbow Trout Aquaculture Facility.</title>
        <authorList>
            <person name="Testerman T."/>
            <person name="Graf J."/>
        </authorList>
    </citation>
    <scope>NUCLEOTIDE SEQUENCE [LARGE SCALE GENOMIC DNA]</scope>
    <source>
        <strain evidence="2 3">ID1042</strain>
    </source>
</reference>
<dbReference type="AlphaFoldDB" id="A0A9X4C5V6"/>
<dbReference type="PANTHER" id="PTHR34846">
    <property type="entry name" value="4-CARBOXYMUCONOLACTONE DECARBOXYLASE FAMILY PROTEIN (AFU_ORTHOLOGUE AFUA_6G11590)"/>
    <property type="match status" value="1"/>
</dbReference>
<dbReference type="PANTHER" id="PTHR34846:SF10">
    <property type="entry name" value="CYTOPLASMIC PROTEIN"/>
    <property type="match status" value="1"/>
</dbReference>
<dbReference type="InterPro" id="IPR029032">
    <property type="entry name" value="AhpD-like"/>
</dbReference>
<dbReference type="GO" id="GO:0051920">
    <property type="term" value="F:peroxiredoxin activity"/>
    <property type="evidence" value="ECO:0007669"/>
    <property type="project" value="InterPro"/>
</dbReference>
<gene>
    <name evidence="2" type="ORF">M5G27_25215</name>
</gene>
<comment type="caution">
    <text evidence="2">The sequence shown here is derived from an EMBL/GenBank/DDBJ whole genome shotgun (WGS) entry which is preliminary data.</text>
</comment>
<evidence type="ECO:0000313" key="2">
    <source>
        <dbReference type="EMBL" id="MDD1010781.1"/>
    </source>
</evidence>
<dbReference type="RefSeq" id="WP_273878074.1">
    <property type="nucleotide sequence ID" value="NZ_JAMDHA010000031.1"/>
</dbReference>
<dbReference type="Proteomes" id="UP001148185">
    <property type="component" value="Unassembled WGS sequence"/>
</dbReference>
<dbReference type="Gene3D" id="1.20.1290.10">
    <property type="entry name" value="AhpD-like"/>
    <property type="match status" value="1"/>
</dbReference>
<protein>
    <submittedName>
        <fullName evidence="2">Carboxymuconolactone decarboxylase family protein</fullName>
    </submittedName>
</protein>
<accession>A0A9X4C5V6</accession>
<evidence type="ECO:0000259" key="1">
    <source>
        <dbReference type="Pfam" id="PF02627"/>
    </source>
</evidence>
<dbReference type="NCBIfam" id="TIGR00778">
    <property type="entry name" value="ahpD_dom"/>
    <property type="match status" value="1"/>
</dbReference>
<evidence type="ECO:0000313" key="3">
    <source>
        <dbReference type="Proteomes" id="UP001148185"/>
    </source>
</evidence>
<sequence>MSMISSASNIRYPWYVRFIFWLQRCKYSTELEPARLWGGTPKVFLALTAFYRAIDRKISPIEPALRSLITVRVSQINWCAFCVDLNSATALERTVAPEKLADLPQFGASPHYSEREKTALRFAEAVTRAEGRIDDALASQLRVHFSDDALIELAALIAFQNLSSKFNSALDVPAQGFCRKPE</sequence>
<dbReference type="SUPFAM" id="SSF69118">
    <property type="entry name" value="AhpD-like"/>
    <property type="match status" value="1"/>
</dbReference>
<dbReference type="InterPro" id="IPR004675">
    <property type="entry name" value="AhpD_core"/>
</dbReference>
<keyword evidence="3" id="KW-1185">Reference proteome</keyword>
<dbReference type="EMBL" id="JAMDHA010000031">
    <property type="protein sequence ID" value="MDD1010781.1"/>
    <property type="molecule type" value="Genomic_DNA"/>
</dbReference>
<name>A0A9X4C5V6_9PSED</name>
<feature type="domain" description="Carboxymuconolactone decarboxylase-like" evidence="1">
    <location>
        <begin position="41"/>
        <end position="125"/>
    </location>
</feature>
<proteinExistence type="predicted"/>